<dbReference type="SMART" id="SM00112">
    <property type="entry name" value="CA"/>
    <property type="match status" value="7"/>
</dbReference>
<dbReference type="PANTHER" id="PTHR24028">
    <property type="entry name" value="CADHERIN-87A"/>
    <property type="match status" value="1"/>
</dbReference>
<evidence type="ECO:0000256" key="2">
    <source>
        <dbReference type="ARBA" id="ARBA00022692"/>
    </source>
</evidence>
<keyword evidence="4 8" id="KW-0106">Calcium</keyword>
<dbReference type="GeneID" id="36337854"/>
<evidence type="ECO:0000256" key="1">
    <source>
        <dbReference type="ARBA" id="ARBA00004167"/>
    </source>
</evidence>
<dbReference type="STRING" id="6210.W6UN89"/>
<dbReference type="OrthoDB" id="6252479at2759"/>
<dbReference type="SUPFAM" id="SSF49313">
    <property type="entry name" value="Cadherin-like"/>
    <property type="match status" value="6"/>
</dbReference>
<dbReference type="CTD" id="36337854"/>
<dbReference type="RefSeq" id="XP_024354241.1">
    <property type="nucleotide sequence ID" value="XM_024491388.1"/>
</dbReference>
<feature type="domain" description="Cadherin" evidence="10">
    <location>
        <begin position="285"/>
        <end position="419"/>
    </location>
</feature>
<dbReference type="Proteomes" id="UP000019149">
    <property type="component" value="Unassembled WGS sequence"/>
</dbReference>
<keyword evidence="12" id="KW-1185">Reference proteome</keyword>
<organism evidence="11 12">
    <name type="scientific">Echinococcus granulosus</name>
    <name type="common">Hydatid tapeworm</name>
    <dbReference type="NCBI Taxonomy" id="6210"/>
    <lineage>
        <taxon>Eukaryota</taxon>
        <taxon>Metazoa</taxon>
        <taxon>Spiralia</taxon>
        <taxon>Lophotrochozoa</taxon>
        <taxon>Platyhelminthes</taxon>
        <taxon>Cestoda</taxon>
        <taxon>Eucestoda</taxon>
        <taxon>Cyclophyllidea</taxon>
        <taxon>Taeniidae</taxon>
        <taxon>Echinococcus</taxon>
        <taxon>Echinococcus granulosus group</taxon>
    </lineage>
</organism>
<name>W6UN89_ECHGR</name>
<feature type="transmembrane region" description="Helical" evidence="9">
    <location>
        <begin position="1286"/>
        <end position="1309"/>
    </location>
</feature>
<accession>W6UN89</accession>
<keyword evidence="5 9" id="KW-1133">Transmembrane helix</keyword>
<protein>
    <submittedName>
        <fullName evidence="11">Protocadherin-19</fullName>
    </submittedName>
</protein>
<keyword evidence="2 9" id="KW-0812">Transmembrane</keyword>
<evidence type="ECO:0000256" key="3">
    <source>
        <dbReference type="ARBA" id="ARBA00022737"/>
    </source>
</evidence>
<keyword evidence="7" id="KW-0325">Glycoprotein</keyword>
<dbReference type="PROSITE" id="PS50268">
    <property type="entry name" value="CADHERIN_2"/>
    <property type="match status" value="7"/>
</dbReference>
<evidence type="ECO:0000256" key="5">
    <source>
        <dbReference type="ARBA" id="ARBA00022989"/>
    </source>
</evidence>
<evidence type="ECO:0000313" key="12">
    <source>
        <dbReference type="Proteomes" id="UP000019149"/>
    </source>
</evidence>
<evidence type="ECO:0000256" key="4">
    <source>
        <dbReference type="ARBA" id="ARBA00022837"/>
    </source>
</evidence>
<dbReference type="GO" id="GO:0005509">
    <property type="term" value="F:calcium ion binding"/>
    <property type="evidence" value="ECO:0007669"/>
    <property type="project" value="UniProtKB-UniRule"/>
</dbReference>
<dbReference type="GO" id="GO:0007156">
    <property type="term" value="P:homophilic cell adhesion via plasma membrane adhesion molecules"/>
    <property type="evidence" value="ECO:0007669"/>
    <property type="project" value="InterPro"/>
</dbReference>
<keyword evidence="6 9" id="KW-0472">Membrane</keyword>
<dbReference type="OMA" id="ARIRYSW"/>
<evidence type="ECO:0000256" key="9">
    <source>
        <dbReference type="SAM" id="Phobius"/>
    </source>
</evidence>
<evidence type="ECO:0000256" key="8">
    <source>
        <dbReference type="PROSITE-ProRule" id="PRU00043"/>
    </source>
</evidence>
<feature type="domain" description="Cadherin" evidence="10">
    <location>
        <begin position="982"/>
        <end position="1115"/>
    </location>
</feature>
<comment type="subcellular location">
    <subcellularLocation>
        <location evidence="1">Membrane</location>
        <topology evidence="1">Single-pass membrane protein</topology>
    </subcellularLocation>
</comment>
<dbReference type="Gene3D" id="2.60.40.60">
    <property type="entry name" value="Cadherins"/>
    <property type="match status" value="7"/>
</dbReference>
<dbReference type="KEGG" id="egl:EGR_02139"/>
<dbReference type="InterPro" id="IPR015919">
    <property type="entry name" value="Cadherin-like_sf"/>
</dbReference>
<dbReference type="CDD" id="cd11304">
    <property type="entry name" value="Cadherin_repeat"/>
    <property type="match status" value="6"/>
</dbReference>
<evidence type="ECO:0000313" key="11">
    <source>
        <dbReference type="EMBL" id="EUB63045.1"/>
    </source>
</evidence>
<dbReference type="PANTHER" id="PTHR24028:SF146">
    <property type="entry name" value="CADHERIN 96CB, ISOFORM D-RELATED"/>
    <property type="match status" value="1"/>
</dbReference>
<dbReference type="PROSITE" id="PS00232">
    <property type="entry name" value="CADHERIN_1"/>
    <property type="match status" value="4"/>
</dbReference>
<evidence type="ECO:0000259" key="10">
    <source>
        <dbReference type="PROSITE" id="PS50268"/>
    </source>
</evidence>
<dbReference type="GO" id="GO:0005886">
    <property type="term" value="C:plasma membrane"/>
    <property type="evidence" value="ECO:0007669"/>
    <property type="project" value="InterPro"/>
</dbReference>
<feature type="domain" description="Cadherin" evidence="10">
    <location>
        <begin position="420"/>
        <end position="581"/>
    </location>
</feature>
<dbReference type="InterPro" id="IPR002126">
    <property type="entry name" value="Cadherin-like_dom"/>
</dbReference>
<keyword evidence="3" id="KW-0677">Repeat</keyword>
<evidence type="ECO:0000256" key="7">
    <source>
        <dbReference type="ARBA" id="ARBA00023180"/>
    </source>
</evidence>
<proteinExistence type="predicted"/>
<feature type="domain" description="Cadherin" evidence="10">
    <location>
        <begin position="1122"/>
        <end position="1252"/>
    </location>
</feature>
<dbReference type="PRINTS" id="PR00205">
    <property type="entry name" value="CADHERIN"/>
</dbReference>
<dbReference type="EMBL" id="APAU02000009">
    <property type="protein sequence ID" value="EUB63045.1"/>
    <property type="molecule type" value="Genomic_DNA"/>
</dbReference>
<reference evidence="11 12" key="1">
    <citation type="journal article" date="2013" name="Nat. Genet.">
        <title>The genome of the hydatid tapeworm Echinococcus granulosus.</title>
        <authorList>
            <person name="Zheng H."/>
            <person name="Zhang W."/>
            <person name="Zhang L."/>
            <person name="Zhang Z."/>
            <person name="Li J."/>
            <person name="Lu G."/>
            <person name="Zhu Y."/>
            <person name="Wang Y."/>
            <person name="Huang Y."/>
            <person name="Liu J."/>
            <person name="Kang H."/>
            <person name="Chen J."/>
            <person name="Wang L."/>
            <person name="Chen A."/>
            <person name="Yu S."/>
            <person name="Gao Z."/>
            <person name="Jin L."/>
            <person name="Gu W."/>
            <person name="Wang Z."/>
            <person name="Zhao L."/>
            <person name="Shi B."/>
            <person name="Wen H."/>
            <person name="Lin R."/>
            <person name="Jones M.K."/>
            <person name="Brejova B."/>
            <person name="Vinar T."/>
            <person name="Zhao G."/>
            <person name="McManus D.P."/>
            <person name="Chen Z."/>
            <person name="Zhou Y."/>
            <person name="Wang S."/>
        </authorList>
    </citation>
    <scope>NUCLEOTIDE SEQUENCE [LARGE SCALE GENOMIC DNA]</scope>
</reference>
<feature type="domain" description="Cadherin" evidence="10">
    <location>
        <begin position="115"/>
        <end position="255"/>
    </location>
</feature>
<dbReference type="InterPro" id="IPR020894">
    <property type="entry name" value="Cadherin_CS"/>
</dbReference>
<dbReference type="InterPro" id="IPR050174">
    <property type="entry name" value="Protocadherin/Cadherin-CA"/>
</dbReference>
<sequence>MTLPSVVGFCLKNFAKMFNSPVSTFFDHVRQSHKAGRVKHQRCYDNSTRLFPYRGGVAMSGVNVQNFGRAHTQGHLELLGRHWAHCLRSKKMVAYRAHRPIIFLITFVLSLAAPPAAQQPIVLGDDTPKGHVVAENVLGNAMSIVPGSSGGTVAYALLKSPVSSYFRVDERTGMLVTRRPVDRDTLCVDSGLCCTRNTQNSYFSSIRPVDNGELGTVCALSLDVAVTTGHRYDSVPSTRKVFVEVKDENDHAPAFVVSQELDSTDYHAFLVGGRPIMSEIRLLDTVHFQVLNISEAARVGVHRLALPLATDQDAPPFNVQQYVLNFGGTQHLSSSSTSSPERYFKLEVHKRELTPMSHFELEAPITGLDLLLVAPLDRETRPMFEFWILAIDGGSPTPLTGTLSVQIRVTDANDHEPRFERSSYETSVEEGHVVEAVPILKVVAHDHDEGVNARIRYSWWPDHERFGPDAKLLLDHQRLLTDEEIATTFTSPISPERLSQIQALPTYWFRLNEWTGEIFIHRALDYETKREFVFAIVATNPNADDADGSGGSTTRKSLKNSSSMTEVTINVINLNDEKPQISIDYVINSESVKHKRVMENGSQNHFIALIRAIDADAGTTKLTPPSLEDPYMVQMSGFQFGASGGGGVRLNRPDVLHSAAGGRVTCELGSHSENYTLTPSAQIGVTVGGSEYVLQTKTPLDREREQRQCVIIRCFDDGSPPKTSTATVEVEILDQNDCVPEVNIRARVPSTHRTHRSNAIPPLPRSRLADILQKAIPDWPMSRGSPFSVHPLVNAYEGGVPIVLVSVPENRPAGTVVASVQGVDPDAGENGRVTIQILKEDRRLPRVAPGPLTSGQNPGRYPEAKIDHNLPPVIIRSDINSADLFKVHTLLPNLNHRQDESLASECWCRLLDNLCSVCSSQLEANGDITTNRMIDREQSLPIRDELYLFLEARDSGHPVALTSYVLLAVEIEDENDNPPTFVLPQLNFPVLENEPSPQRIGEILVYDADAGPPREGYHEVVSDPLLLRVSEPPKHFINLFIKFGHGPPDLPFVIDSTPDGRFYLNATRSLDREVDEMFQFHVHASDFGRPSHLRHTSTAIITVSVVDVNDNPPEIIFPKPSTATTHIHTISYLEMPDTEILSINANDKDSEGENGKFLFELGPVLSSFLDADTSRLARTALDGDLFKLDAVKGLLKTQRRMTEADLGEHWLQLIVRDLGSPPLETRQIIRLAVDRSPPQFASNIRARIPPEQRTSPPVNYLGNSVVDSPHRHPGDWNGGERSISDVMMVVIIALMIAGLIVLIMLCFYLRHRQKLFFCLPDVCALFQKPYSSSNPYCNPKCVDGLNKTNEINQKGAKEGTFQGRVWTPRPPSPLSGGEFVATSSKCLPSGGGAFVSIASGTSRRHINGIQSAVTGVSDFFDKSPKLYTDCYHANISRSQTASQSSRLVPIPVGTLKPIISPNEEFPSPKSNFYNSAIMSVQSTVISPIHRSNLITSSGRYGEPLPFSSFYVQPDGVINPHHCRSSAPVTHTGAVTTMVCYTDGRQQHSHKSKVAPTQCSCDLLAFSNSLGRGRYSHKSAHYKSEPTLTACDDLEDDDADDPNEALVPMCNGARSEDYLGDVALGHRGHFPSLVPVDQKISISPLAQRQHQQQSLENYAVSFPKPQASYV</sequence>
<comment type="caution">
    <text evidence="11">The sequence shown here is derived from an EMBL/GenBank/DDBJ whole genome shotgun (WGS) entry which is preliminary data.</text>
</comment>
<gene>
    <name evidence="11" type="ORF">EGR_02139</name>
</gene>
<feature type="domain" description="Cadherin" evidence="10">
    <location>
        <begin position="589"/>
        <end position="742"/>
    </location>
</feature>
<evidence type="ECO:0000256" key="6">
    <source>
        <dbReference type="ARBA" id="ARBA00023136"/>
    </source>
</evidence>
<feature type="domain" description="Cadherin" evidence="10">
    <location>
        <begin position="805"/>
        <end position="981"/>
    </location>
</feature>